<gene>
    <name evidence="2" type="ORF">CW751_11125</name>
</gene>
<name>A0A2I0R0U5_9FLAO</name>
<dbReference type="InterPro" id="IPR017853">
    <property type="entry name" value="GH"/>
</dbReference>
<reference evidence="2 3" key="1">
    <citation type="submission" date="2017-12" db="EMBL/GenBank/DDBJ databases">
        <title>The draft genome sequence of Brumimicrobium saltpan LHR20.</title>
        <authorList>
            <person name="Do Z.-J."/>
            <person name="Luo H.-R."/>
        </authorList>
    </citation>
    <scope>NUCLEOTIDE SEQUENCE [LARGE SCALE GENOMIC DNA]</scope>
    <source>
        <strain evidence="2 3">LHR20</strain>
    </source>
</reference>
<dbReference type="InterPro" id="IPR004352">
    <property type="entry name" value="GH114_TIM-barrel"/>
</dbReference>
<evidence type="ECO:0000313" key="2">
    <source>
        <dbReference type="EMBL" id="PKR80206.1"/>
    </source>
</evidence>
<dbReference type="PANTHER" id="PTHR35882">
    <property type="entry name" value="PELA"/>
    <property type="match status" value="1"/>
</dbReference>
<evidence type="ECO:0000313" key="3">
    <source>
        <dbReference type="Proteomes" id="UP000236654"/>
    </source>
</evidence>
<dbReference type="SUPFAM" id="SSF51445">
    <property type="entry name" value="(Trans)glycosidases"/>
    <property type="match status" value="1"/>
</dbReference>
<accession>A0A2I0R0U5</accession>
<dbReference type="PRINTS" id="PR01545">
    <property type="entry name" value="THEMAYE10DUF"/>
</dbReference>
<dbReference type="AlphaFoldDB" id="A0A2I0R0U5"/>
<sequence>MNIPTKFLVLISYIFILSSCSKEKRSDKKGLKMQEFIIEISNYARKQIPNFIIIPQNGIELVFNDLAPEDGVNQAFLNAIDGFGIEELFYNSTSVSNPETLEMAQKVSEQKVILVADYVNDTDSYSAAVQKNQSNGFICFSRKSGNYDYQEIPSSLINENTSHIATFSEAKNYLYLINDSEFTSKTAYLNALRTTNYDVLLIDAFFKGEQLTKSEVNSLKMKQNGGKRVVIAYMNIGAAEKYRYYWKDKWKLHSPGWLKKKYDGYDDEIWVKFWKKEWQEIIYSGSNSYTQKIIDSGFDGAYLDNVEAYYFLYFD</sequence>
<dbReference type="Proteomes" id="UP000236654">
    <property type="component" value="Unassembled WGS sequence"/>
</dbReference>
<proteinExistence type="predicted"/>
<dbReference type="Pfam" id="PF03537">
    <property type="entry name" value="Glyco_hydro_114"/>
    <property type="match status" value="1"/>
</dbReference>
<organism evidence="2 3">
    <name type="scientific">Brumimicrobium salinarum</name>
    <dbReference type="NCBI Taxonomy" id="2058658"/>
    <lineage>
        <taxon>Bacteria</taxon>
        <taxon>Pseudomonadati</taxon>
        <taxon>Bacteroidota</taxon>
        <taxon>Flavobacteriia</taxon>
        <taxon>Flavobacteriales</taxon>
        <taxon>Crocinitomicaceae</taxon>
        <taxon>Brumimicrobium</taxon>
    </lineage>
</organism>
<keyword evidence="3" id="KW-1185">Reference proteome</keyword>
<evidence type="ECO:0000259" key="1">
    <source>
        <dbReference type="Pfam" id="PF03537"/>
    </source>
</evidence>
<dbReference type="Gene3D" id="3.20.20.70">
    <property type="entry name" value="Aldolase class I"/>
    <property type="match status" value="2"/>
</dbReference>
<dbReference type="PANTHER" id="PTHR35882:SF3">
    <property type="entry name" value="GLYCOSIDE-HYDROLASE FAMILY GH114 TIM-BARREL DOMAIN-CONTAINING PROTEIN"/>
    <property type="match status" value="1"/>
</dbReference>
<dbReference type="EMBL" id="PJNI01000012">
    <property type="protein sequence ID" value="PKR80206.1"/>
    <property type="molecule type" value="Genomic_DNA"/>
</dbReference>
<dbReference type="InterPro" id="IPR016062">
    <property type="entry name" value="TM1410-rel"/>
</dbReference>
<comment type="caution">
    <text evidence="2">The sequence shown here is derived from an EMBL/GenBank/DDBJ whole genome shotgun (WGS) entry which is preliminary data.</text>
</comment>
<feature type="domain" description="Glycoside-hydrolase family GH114 TIM-barrel" evidence="1">
    <location>
        <begin position="194"/>
        <end position="309"/>
    </location>
</feature>
<dbReference type="PROSITE" id="PS51257">
    <property type="entry name" value="PROKAR_LIPOPROTEIN"/>
    <property type="match status" value="1"/>
</dbReference>
<protein>
    <recommendedName>
        <fullName evidence="1">Glycoside-hydrolase family GH114 TIM-barrel domain-containing protein</fullName>
    </recommendedName>
</protein>
<dbReference type="InterPro" id="IPR013785">
    <property type="entry name" value="Aldolase_TIM"/>
</dbReference>